<dbReference type="SUPFAM" id="SSF48264">
    <property type="entry name" value="Cytochrome P450"/>
    <property type="match status" value="1"/>
</dbReference>
<accession>A0A346PH92</accession>
<keyword evidence="6 7" id="KW-0503">Monooxygenase</keyword>
<evidence type="ECO:0000313" key="9">
    <source>
        <dbReference type="EMBL" id="AXR81067.1"/>
    </source>
</evidence>
<accession>A0A346PNH2</accession>
<dbReference type="InterPro" id="IPR017972">
    <property type="entry name" value="Cyt_P450_CS"/>
</dbReference>
<proteinExistence type="inferred from homology"/>
<evidence type="ECO:0000313" key="8">
    <source>
        <dbReference type="EMBL" id="AXR78887.1"/>
    </source>
</evidence>
<keyword evidence="2 7" id="KW-0349">Heme</keyword>
<keyword evidence="5 7" id="KW-0408">Iron</keyword>
<organism evidence="9 10">
    <name type="scientific">Natrarchaeobaculum sulfurireducens</name>
    <dbReference type="NCBI Taxonomy" id="2044521"/>
    <lineage>
        <taxon>Archaea</taxon>
        <taxon>Methanobacteriati</taxon>
        <taxon>Methanobacteriota</taxon>
        <taxon>Stenosarchaea group</taxon>
        <taxon>Halobacteria</taxon>
        <taxon>Halobacteriales</taxon>
        <taxon>Natrialbaceae</taxon>
        <taxon>Natrarchaeobaculum</taxon>
    </lineage>
</organism>
<evidence type="ECO:0000256" key="7">
    <source>
        <dbReference type="RuleBase" id="RU000461"/>
    </source>
</evidence>
<evidence type="ECO:0000256" key="5">
    <source>
        <dbReference type="ARBA" id="ARBA00023004"/>
    </source>
</evidence>
<keyword evidence="10" id="KW-1185">Reference proteome</keyword>
<evidence type="ECO:0000256" key="1">
    <source>
        <dbReference type="ARBA" id="ARBA00010617"/>
    </source>
</evidence>
<dbReference type="EMBL" id="CP024047">
    <property type="protein sequence ID" value="AXR78887.1"/>
    <property type="molecule type" value="Genomic_DNA"/>
</dbReference>
<dbReference type="PANTHER" id="PTHR46696">
    <property type="entry name" value="P450, PUTATIVE (EUROFUNG)-RELATED"/>
    <property type="match status" value="1"/>
</dbReference>
<dbReference type="InterPro" id="IPR002397">
    <property type="entry name" value="Cyt_P450_B"/>
</dbReference>
<dbReference type="OrthoDB" id="40089at2157"/>
<dbReference type="CDD" id="cd11032">
    <property type="entry name" value="P450_EryK-like"/>
    <property type="match status" value="1"/>
</dbReference>
<dbReference type="GO" id="GO:0004497">
    <property type="term" value="F:monooxygenase activity"/>
    <property type="evidence" value="ECO:0007669"/>
    <property type="project" value="UniProtKB-KW"/>
</dbReference>
<dbReference type="Pfam" id="PF00067">
    <property type="entry name" value="p450"/>
    <property type="match status" value="1"/>
</dbReference>
<keyword evidence="4 7" id="KW-0560">Oxidoreductase</keyword>
<dbReference type="FunFam" id="1.10.630.10:FF:000018">
    <property type="entry name" value="Cytochrome P450 monooxygenase"/>
    <property type="match status" value="1"/>
</dbReference>
<comment type="similarity">
    <text evidence="1 7">Belongs to the cytochrome P450 family.</text>
</comment>
<evidence type="ECO:0000256" key="4">
    <source>
        <dbReference type="ARBA" id="ARBA00023002"/>
    </source>
</evidence>
<dbReference type="KEGG" id="nan:AArc1_2572"/>
<dbReference type="AlphaFoldDB" id="A0A346PNH2"/>
<protein>
    <submittedName>
        <fullName evidence="8 9">Cytochrome P450</fullName>
    </submittedName>
</protein>
<sequence>MSSTDPRGLQTFPAELESRSAWLEPFDWYREMRANAPVRYDPTRRTWDVFRYEDVKRVLDDDGTFSVDPRRADDYVEPERAEETLIFETMLFTDPPSHGDLRGVVDDAFEPRALGDLEPRIRDLAGDLLERADALGGPDDELDVVDAFAYPLPVIVIAELLGIPPSDRDRFKTWSDTLVEATSADDGDETAEYHERQQQAQMEMATYFLEALEDRRESPRDDLLTQIATGELEDGSRLSQEEALGTCILLLIAGNITTTNLITNAIRCFVDDVDGDGDVLEELRDDERALRTALEEALRYRSPVQAMGRVATEDVTVGGEVIESGDRVIAWLGSANRDERQFDDADTFVPDRTPNQHLGFGHGTHYCLGAPLARLEANVAFEELLARTSSIDLVDVDLEPTRSSFVYGVESLPIRYER</sequence>
<dbReference type="KEGG" id="nag:AArcMg_1051"/>
<dbReference type="GO" id="GO:0016705">
    <property type="term" value="F:oxidoreductase activity, acting on paired donors, with incorporation or reduction of molecular oxygen"/>
    <property type="evidence" value="ECO:0007669"/>
    <property type="project" value="InterPro"/>
</dbReference>
<gene>
    <name evidence="8" type="ORF">AArc1_2572</name>
    <name evidence="9" type="ORF">AArcMg_1051</name>
</gene>
<reference evidence="9" key="3">
    <citation type="journal article" date="2019" name="Int. J. Syst. Evol. Microbiol.">
        <title>Natronolimnobius sulfurireducens sp. nov. and Halalkaliarchaeum desulfuricum gen. nov., sp. nov., the first sulfur-respiring alkaliphilic haloarchaea from hypersaline alkaline lakes.</title>
        <authorList>
            <person name="Sorokin D.Y."/>
            <person name="Yakimov M."/>
            <person name="Messina E."/>
            <person name="Merkel A.Y."/>
            <person name="Bale N.J."/>
            <person name="Sinninghe Damste J.S."/>
        </authorList>
    </citation>
    <scope>NUCLEOTIDE SEQUENCE</scope>
    <source>
        <strain evidence="9">AArc-Mg</strain>
        <strain evidence="8">AArc1</strain>
    </source>
</reference>
<dbReference type="GO" id="GO:0005506">
    <property type="term" value="F:iron ion binding"/>
    <property type="evidence" value="ECO:0007669"/>
    <property type="project" value="InterPro"/>
</dbReference>
<dbReference type="InterPro" id="IPR036396">
    <property type="entry name" value="Cyt_P450_sf"/>
</dbReference>
<dbReference type="PANTHER" id="PTHR46696:SF1">
    <property type="entry name" value="CYTOCHROME P450 YJIB-RELATED"/>
    <property type="match status" value="1"/>
</dbReference>
<reference evidence="11" key="1">
    <citation type="submission" date="2017-10" db="EMBL/GenBank/DDBJ databases">
        <title>Phenotypic and genomic properties of facultatively anaerobic sulfur-reducing natronoarchaea from hypersaline soda lakes.</title>
        <authorList>
            <person name="Sorokin D.Y."/>
            <person name="Kublanov I.V."/>
            <person name="Roman P."/>
            <person name="Sinninghe Damste J.S."/>
            <person name="Golyshin P.N."/>
            <person name="Rojo D."/>
            <person name="Ciordia S."/>
            <person name="Mena Md.C."/>
            <person name="Ferrer M."/>
            <person name="Messina E."/>
            <person name="Smedile F."/>
            <person name="La Spada G."/>
            <person name="La Cono V."/>
            <person name="Yakimov M.M."/>
        </authorList>
    </citation>
    <scope>NUCLEOTIDE SEQUENCE [LARGE SCALE GENOMIC DNA]</scope>
    <source>
        <strain evidence="11">AArc1</strain>
    </source>
</reference>
<reference evidence="10" key="2">
    <citation type="submission" date="2018-02" db="EMBL/GenBank/DDBJ databases">
        <title>Phenotypic and genomic properties of facultatively anaerobic sulfur-reducing natronoarchaea from hypersaline soda lakes.</title>
        <authorList>
            <person name="Sorokin D.Y."/>
            <person name="Kublanov I.V."/>
            <person name="Roman P."/>
            <person name="Sinninghe Damste J.S."/>
            <person name="Golyshin P.N."/>
            <person name="Rojo D."/>
            <person name="Ciordia S."/>
            <person name="Mena M.D.C."/>
            <person name="Ferrer M."/>
            <person name="Messina E."/>
            <person name="Smedile F."/>
            <person name="La Spada G."/>
            <person name="La Cono V."/>
            <person name="Yakimov M.M."/>
        </authorList>
    </citation>
    <scope>NUCLEOTIDE SEQUENCE [LARGE SCALE GENOMIC DNA]</scope>
    <source>
        <strain evidence="10">AArc-Mg</strain>
    </source>
</reference>
<dbReference type="InterPro" id="IPR001128">
    <property type="entry name" value="Cyt_P450"/>
</dbReference>
<evidence type="ECO:0000313" key="10">
    <source>
        <dbReference type="Proteomes" id="UP000258613"/>
    </source>
</evidence>
<evidence type="ECO:0000256" key="2">
    <source>
        <dbReference type="ARBA" id="ARBA00022617"/>
    </source>
</evidence>
<evidence type="ECO:0000313" key="11">
    <source>
        <dbReference type="Proteomes" id="UP000258707"/>
    </source>
</evidence>
<name>A0A346PNH2_9EURY</name>
<evidence type="ECO:0000256" key="3">
    <source>
        <dbReference type="ARBA" id="ARBA00022723"/>
    </source>
</evidence>
<dbReference type="Proteomes" id="UP000258707">
    <property type="component" value="Chromosome"/>
</dbReference>
<dbReference type="GO" id="GO:0020037">
    <property type="term" value="F:heme binding"/>
    <property type="evidence" value="ECO:0007669"/>
    <property type="project" value="InterPro"/>
</dbReference>
<dbReference type="PROSITE" id="PS00086">
    <property type="entry name" value="CYTOCHROME_P450"/>
    <property type="match status" value="1"/>
</dbReference>
<keyword evidence="3 7" id="KW-0479">Metal-binding</keyword>
<dbReference type="Proteomes" id="UP000258613">
    <property type="component" value="Chromosome"/>
</dbReference>
<dbReference type="Gene3D" id="1.10.630.10">
    <property type="entry name" value="Cytochrome P450"/>
    <property type="match status" value="1"/>
</dbReference>
<dbReference type="RefSeq" id="WP_117364902.1">
    <property type="nucleotide sequence ID" value="NZ_CP024047.1"/>
</dbReference>
<evidence type="ECO:0000256" key="6">
    <source>
        <dbReference type="ARBA" id="ARBA00023033"/>
    </source>
</evidence>
<dbReference type="EMBL" id="CP027033">
    <property type="protein sequence ID" value="AXR81067.1"/>
    <property type="molecule type" value="Genomic_DNA"/>
</dbReference>
<dbReference type="GeneID" id="37641548"/>
<dbReference type="PRINTS" id="PR00359">
    <property type="entry name" value="BP450"/>
</dbReference>